<sequence>MARFLSLLVSVVCVAACALAAPMHRRQTGDLQCNLARLQVVSSVSSAQTLLGQINSTDLSTTTAVAVAQAGISSINNAVQSILSAVLVNGTAPAASRTQLSAGLDQARSAVSSIIEPSAASIAQAAAAALLDAGKAGDVVVAGCK</sequence>
<proteinExistence type="predicted"/>
<dbReference type="EMBL" id="JARKIF010000004">
    <property type="protein sequence ID" value="KAJ7641774.1"/>
    <property type="molecule type" value="Genomic_DNA"/>
</dbReference>
<evidence type="ECO:0008006" key="4">
    <source>
        <dbReference type="Google" id="ProtNLM"/>
    </source>
</evidence>
<gene>
    <name evidence="2" type="ORF">FB45DRAFT_361731</name>
</gene>
<feature type="signal peptide" evidence="1">
    <location>
        <begin position="1"/>
        <end position="20"/>
    </location>
</feature>
<keyword evidence="3" id="KW-1185">Reference proteome</keyword>
<dbReference type="AlphaFoldDB" id="A0AAD7C883"/>
<accession>A0AAD7C883</accession>
<comment type="caution">
    <text evidence="2">The sequence shown here is derived from an EMBL/GenBank/DDBJ whole genome shotgun (WGS) entry which is preliminary data.</text>
</comment>
<keyword evidence="1" id="KW-0732">Signal</keyword>
<dbReference type="Proteomes" id="UP001221142">
    <property type="component" value="Unassembled WGS sequence"/>
</dbReference>
<evidence type="ECO:0000256" key="1">
    <source>
        <dbReference type="SAM" id="SignalP"/>
    </source>
</evidence>
<protein>
    <recommendedName>
        <fullName evidence="4">Cell wall protein</fullName>
    </recommendedName>
</protein>
<name>A0AAD7C883_9AGAR</name>
<evidence type="ECO:0000313" key="2">
    <source>
        <dbReference type="EMBL" id="KAJ7641774.1"/>
    </source>
</evidence>
<evidence type="ECO:0000313" key="3">
    <source>
        <dbReference type="Proteomes" id="UP001221142"/>
    </source>
</evidence>
<organism evidence="2 3">
    <name type="scientific">Roridomyces roridus</name>
    <dbReference type="NCBI Taxonomy" id="1738132"/>
    <lineage>
        <taxon>Eukaryota</taxon>
        <taxon>Fungi</taxon>
        <taxon>Dikarya</taxon>
        <taxon>Basidiomycota</taxon>
        <taxon>Agaricomycotina</taxon>
        <taxon>Agaricomycetes</taxon>
        <taxon>Agaricomycetidae</taxon>
        <taxon>Agaricales</taxon>
        <taxon>Marasmiineae</taxon>
        <taxon>Mycenaceae</taxon>
        <taxon>Roridomyces</taxon>
    </lineage>
</organism>
<feature type="chain" id="PRO_5042202284" description="Cell wall protein" evidence="1">
    <location>
        <begin position="21"/>
        <end position="145"/>
    </location>
</feature>
<reference evidence="2" key="1">
    <citation type="submission" date="2023-03" db="EMBL/GenBank/DDBJ databases">
        <title>Massive genome expansion in bonnet fungi (Mycena s.s.) driven by repeated elements and novel gene families across ecological guilds.</title>
        <authorList>
            <consortium name="Lawrence Berkeley National Laboratory"/>
            <person name="Harder C.B."/>
            <person name="Miyauchi S."/>
            <person name="Viragh M."/>
            <person name="Kuo A."/>
            <person name="Thoen E."/>
            <person name="Andreopoulos B."/>
            <person name="Lu D."/>
            <person name="Skrede I."/>
            <person name="Drula E."/>
            <person name="Henrissat B."/>
            <person name="Morin E."/>
            <person name="Kohler A."/>
            <person name="Barry K."/>
            <person name="LaButti K."/>
            <person name="Morin E."/>
            <person name="Salamov A."/>
            <person name="Lipzen A."/>
            <person name="Mereny Z."/>
            <person name="Hegedus B."/>
            <person name="Baldrian P."/>
            <person name="Stursova M."/>
            <person name="Weitz H."/>
            <person name="Taylor A."/>
            <person name="Grigoriev I.V."/>
            <person name="Nagy L.G."/>
            <person name="Martin F."/>
            <person name="Kauserud H."/>
        </authorList>
    </citation>
    <scope>NUCLEOTIDE SEQUENCE</scope>
    <source>
        <strain evidence="2">9284</strain>
    </source>
</reference>